<comment type="cofactor">
    <cofactor evidence="6">
        <name>Zn(2+)</name>
        <dbReference type="ChEBI" id="CHEBI:29105"/>
    </cofactor>
    <text evidence="6">Binds 1 zinc ion per subunit.</text>
</comment>
<gene>
    <name evidence="8" type="ORF">AFUS01_LOCUS32291</name>
</gene>
<feature type="binding site" evidence="6">
    <location>
        <position position="142"/>
    </location>
    <ligand>
        <name>Zn(2+)</name>
        <dbReference type="ChEBI" id="CHEBI:29105"/>
        <note>catalytic</note>
    </ligand>
</feature>
<feature type="binding site" evidence="6">
    <location>
        <position position="152"/>
    </location>
    <ligand>
        <name>Zn(2+)</name>
        <dbReference type="ChEBI" id="CHEBI:29105"/>
        <note>catalytic</note>
    </ligand>
</feature>
<evidence type="ECO:0000256" key="3">
    <source>
        <dbReference type="ARBA" id="ARBA00022801"/>
    </source>
</evidence>
<feature type="binding site" evidence="6">
    <location>
        <position position="146"/>
    </location>
    <ligand>
        <name>Zn(2+)</name>
        <dbReference type="ChEBI" id="CHEBI:29105"/>
        <note>catalytic</note>
    </ligand>
</feature>
<dbReference type="InterPro" id="IPR034035">
    <property type="entry name" value="Astacin-like_dom"/>
</dbReference>
<keyword evidence="2 6" id="KW-0479">Metal-binding</keyword>
<proteinExistence type="predicted"/>
<evidence type="ECO:0000259" key="7">
    <source>
        <dbReference type="PROSITE" id="PS51864"/>
    </source>
</evidence>
<organism evidence="8 9">
    <name type="scientific">Allacma fusca</name>
    <dbReference type="NCBI Taxonomy" id="39272"/>
    <lineage>
        <taxon>Eukaryota</taxon>
        <taxon>Metazoa</taxon>
        <taxon>Ecdysozoa</taxon>
        <taxon>Arthropoda</taxon>
        <taxon>Hexapoda</taxon>
        <taxon>Collembola</taxon>
        <taxon>Symphypleona</taxon>
        <taxon>Sminthuridae</taxon>
        <taxon>Allacma</taxon>
    </lineage>
</organism>
<dbReference type="GO" id="GO:0008270">
    <property type="term" value="F:zinc ion binding"/>
    <property type="evidence" value="ECO:0007669"/>
    <property type="project" value="UniProtKB-UniRule"/>
</dbReference>
<dbReference type="PANTHER" id="PTHR10127:SF780">
    <property type="entry name" value="METALLOENDOPEPTIDASE"/>
    <property type="match status" value="1"/>
</dbReference>
<dbReference type="InterPro" id="IPR006026">
    <property type="entry name" value="Peptidase_Metallo"/>
</dbReference>
<keyword evidence="9" id="KW-1185">Reference proteome</keyword>
<dbReference type="AlphaFoldDB" id="A0A8J2KXW7"/>
<feature type="domain" description="Peptidase M12A" evidence="7">
    <location>
        <begin position="40"/>
        <end position="245"/>
    </location>
</feature>
<name>A0A8J2KXW7_9HEXA</name>
<evidence type="ECO:0000256" key="6">
    <source>
        <dbReference type="PROSITE-ProRule" id="PRU01211"/>
    </source>
</evidence>
<comment type="caution">
    <text evidence="6">Lacks conserved residue(s) required for the propagation of feature annotation.</text>
</comment>
<evidence type="ECO:0000256" key="4">
    <source>
        <dbReference type="ARBA" id="ARBA00022833"/>
    </source>
</evidence>
<evidence type="ECO:0000256" key="5">
    <source>
        <dbReference type="ARBA" id="ARBA00023049"/>
    </source>
</evidence>
<dbReference type="InterPro" id="IPR001506">
    <property type="entry name" value="Peptidase_M12A"/>
</dbReference>
<keyword evidence="1 6" id="KW-0645">Protease</keyword>
<dbReference type="Proteomes" id="UP000708208">
    <property type="component" value="Unassembled WGS sequence"/>
</dbReference>
<dbReference type="EMBL" id="CAJVCH010525056">
    <property type="protein sequence ID" value="CAG7821992.1"/>
    <property type="molecule type" value="Genomic_DNA"/>
</dbReference>
<dbReference type="Pfam" id="PF01400">
    <property type="entry name" value="Astacin"/>
    <property type="match status" value="1"/>
</dbReference>
<evidence type="ECO:0000256" key="1">
    <source>
        <dbReference type="ARBA" id="ARBA00022670"/>
    </source>
</evidence>
<keyword evidence="5 6" id="KW-0482">Metalloprotease</keyword>
<dbReference type="SMART" id="SM00235">
    <property type="entry name" value="ZnMc"/>
    <property type="match status" value="1"/>
</dbReference>
<accession>A0A8J2KXW7</accession>
<dbReference type="PANTHER" id="PTHR10127">
    <property type="entry name" value="DISCOIDIN, CUB, EGF, LAMININ , AND ZINC METALLOPROTEASE DOMAIN CONTAINING"/>
    <property type="match status" value="1"/>
</dbReference>
<comment type="caution">
    <text evidence="8">The sequence shown here is derived from an EMBL/GenBank/DDBJ whole genome shotgun (WGS) entry which is preliminary data.</text>
</comment>
<protein>
    <recommendedName>
        <fullName evidence="7">Peptidase M12A domain-containing protein</fullName>
    </recommendedName>
</protein>
<dbReference type="CDD" id="cd04280">
    <property type="entry name" value="ZnMc_astacin_like"/>
    <property type="match status" value="1"/>
</dbReference>
<dbReference type="PROSITE" id="PS51864">
    <property type="entry name" value="ASTACIN"/>
    <property type="match status" value="1"/>
</dbReference>
<keyword evidence="4 6" id="KW-0862">Zinc</keyword>
<dbReference type="GO" id="GO:0006508">
    <property type="term" value="P:proteolysis"/>
    <property type="evidence" value="ECO:0007669"/>
    <property type="project" value="UniProtKB-KW"/>
</dbReference>
<keyword evidence="3 6" id="KW-0378">Hydrolase</keyword>
<evidence type="ECO:0000256" key="2">
    <source>
        <dbReference type="ARBA" id="ARBA00022723"/>
    </source>
</evidence>
<evidence type="ECO:0000313" key="9">
    <source>
        <dbReference type="Proteomes" id="UP000708208"/>
    </source>
</evidence>
<dbReference type="GO" id="GO:0004222">
    <property type="term" value="F:metalloendopeptidase activity"/>
    <property type="evidence" value="ECO:0007669"/>
    <property type="project" value="UniProtKB-UniRule"/>
</dbReference>
<feature type="active site" evidence="6">
    <location>
        <position position="143"/>
    </location>
</feature>
<evidence type="ECO:0000313" key="8">
    <source>
        <dbReference type="EMBL" id="CAG7821992.1"/>
    </source>
</evidence>
<sequence>MIALRVIARNDAVKRRHPLGKTLRGSHQLLLNDIKPHPDANTRSGVLSEGHWPNATVPYELDPDFTLEQQVMILANFYTIESNTCVKFVERSNETDYVFVLRGVTGECNSYVGKIGGAQTLTLSVNLTEDEWSCFKNQIILHETLHALGFEHEQNRYDRDDYITLNWDNIPCDSRWNFEKEDFNSTTTFDLPYDYVSVMHYSNNVGGIDPDVPVLIPKPNYGFQIGNEGLGVLDVLRINRMYNCSSPYS</sequence>
<dbReference type="OrthoDB" id="291007at2759"/>
<reference evidence="8" key="1">
    <citation type="submission" date="2021-06" db="EMBL/GenBank/DDBJ databases">
        <authorList>
            <person name="Hodson N. C."/>
            <person name="Mongue J. A."/>
            <person name="Jaron S. K."/>
        </authorList>
    </citation>
    <scope>NUCLEOTIDE SEQUENCE</scope>
</reference>